<evidence type="ECO:0000256" key="6">
    <source>
        <dbReference type="SAM" id="Phobius"/>
    </source>
</evidence>
<evidence type="ECO:0000256" key="2">
    <source>
        <dbReference type="ARBA" id="ARBA00022692"/>
    </source>
</evidence>
<name>A0A8B6CTP4_MYTGA</name>
<proteinExistence type="predicted"/>
<feature type="transmembrane region" description="Helical" evidence="6">
    <location>
        <begin position="284"/>
        <end position="310"/>
    </location>
</feature>
<evidence type="ECO:0000256" key="4">
    <source>
        <dbReference type="ARBA" id="ARBA00023136"/>
    </source>
</evidence>
<feature type="transmembrane region" description="Helical" evidence="6">
    <location>
        <begin position="96"/>
        <end position="116"/>
    </location>
</feature>
<evidence type="ECO:0000256" key="3">
    <source>
        <dbReference type="ARBA" id="ARBA00022989"/>
    </source>
</evidence>
<dbReference type="Proteomes" id="UP000596742">
    <property type="component" value="Unassembled WGS sequence"/>
</dbReference>
<dbReference type="OrthoDB" id="6286129at2759"/>
<comment type="caution">
    <text evidence="8">The sequence shown here is derived from an EMBL/GenBank/DDBJ whole genome shotgun (WGS) entry which is preliminary data.</text>
</comment>
<dbReference type="GO" id="GO:0016020">
    <property type="term" value="C:membrane"/>
    <property type="evidence" value="ECO:0007669"/>
    <property type="project" value="UniProtKB-SubCell"/>
</dbReference>
<feature type="transmembrane region" description="Helical" evidence="6">
    <location>
        <begin position="174"/>
        <end position="194"/>
    </location>
</feature>
<feature type="transmembrane region" description="Helical" evidence="6">
    <location>
        <begin position="60"/>
        <end position="84"/>
    </location>
</feature>
<dbReference type="EMBL" id="UYJE01002213">
    <property type="protein sequence ID" value="VDI08660.1"/>
    <property type="molecule type" value="Genomic_DNA"/>
</dbReference>
<dbReference type="PANTHER" id="PTHR46641:SF2">
    <property type="entry name" value="FMRFAMIDE RECEPTOR"/>
    <property type="match status" value="1"/>
</dbReference>
<evidence type="ECO:0000256" key="1">
    <source>
        <dbReference type="ARBA" id="ARBA00004370"/>
    </source>
</evidence>
<dbReference type="SUPFAM" id="SSF81321">
    <property type="entry name" value="Family A G protein-coupled receptor-like"/>
    <property type="match status" value="1"/>
</dbReference>
<evidence type="ECO:0000256" key="5">
    <source>
        <dbReference type="SAM" id="MobiDB-lite"/>
    </source>
</evidence>
<feature type="transmembrane region" description="Helical" evidence="6">
    <location>
        <begin position="330"/>
        <end position="349"/>
    </location>
</feature>
<keyword evidence="2 6" id="KW-0812">Transmembrane</keyword>
<protein>
    <recommendedName>
        <fullName evidence="7">G-protein coupled receptors family 1 profile domain-containing protein</fullName>
    </recommendedName>
</protein>
<dbReference type="PROSITE" id="PS50262">
    <property type="entry name" value="G_PROTEIN_RECEP_F1_2"/>
    <property type="match status" value="1"/>
</dbReference>
<sequence>MNFSEDYGFINATPYNPCYVIINSTHVYDICGEQPIRPCTLGNESKIYSNSTLPEYNNSVVIRTLFLVILVPAILGIILTIIVLSRKHMCTSTNCYLISLSVADLGFLILLSTKWLETEVSDYLTFDIYYRYAQIFIDTFLMASIWITVMLAIERYIAICHSLRANVICTVRRAVIINAAVFFISFACRIPNFFEYSIKTGWSEYECIDKKYIDWTRLGKNTNYKIVYAWVFDCILCATVPFLALVYLNMRLILEIRKSTHYLMDTLGNDCNLSNVLGREQRRVTLMLISIVIVFFICQAPYVSISAYQSIKRYSMAGLTFHAINTGRDITIFLLAFKSALNFILYCWFSEKFWDTFKKELCRKVCIFFKRNRDMFSSRTNSDTHHNSTHNKSLRKSSAPAVKEVSVQMRDVHS</sequence>
<keyword evidence="4 6" id="KW-0472">Membrane</keyword>
<dbReference type="InterPro" id="IPR017452">
    <property type="entry name" value="GPCR_Rhodpsn_7TM"/>
</dbReference>
<dbReference type="InterPro" id="IPR052954">
    <property type="entry name" value="GPCR-Ligand_Int"/>
</dbReference>
<dbReference type="Pfam" id="PF00001">
    <property type="entry name" value="7tm_1"/>
    <property type="match status" value="1"/>
</dbReference>
<feature type="transmembrane region" description="Helical" evidence="6">
    <location>
        <begin position="227"/>
        <end position="248"/>
    </location>
</feature>
<feature type="transmembrane region" description="Helical" evidence="6">
    <location>
        <begin position="128"/>
        <end position="153"/>
    </location>
</feature>
<keyword evidence="3 6" id="KW-1133">Transmembrane helix</keyword>
<dbReference type="InterPro" id="IPR000276">
    <property type="entry name" value="GPCR_Rhodpsn"/>
</dbReference>
<evidence type="ECO:0000313" key="9">
    <source>
        <dbReference type="Proteomes" id="UP000596742"/>
    </source>
</evidence>
<evidence type="ECO:0000313" key="8">
    <source>
        <dbReference type="EMBL" id="VDI08660.1"/>
    </source>
</evidence>
<dbReference type="AlphaFoldDB" id="A0A8B6CTP4"/>
<dbReference type="CDD" id="cd14978">
    <property type="entry name" value="7tmA_FMRFamide_R-like"/>
    <property type="match status" value="1"/>
</dbReference>
<gene>
    <name evidence="8" type="ORF">MGAL_10B008581</name>
</gene>
<comment type="subcellular location">
    <subcellularLocation>
        <location evidence="1">Membrane</location>
    </subcellularLocation>
</comment>
<reference evidence="8" key="1">
    <citation type="submission" date="2018-11" db="EMBL/GenBank/DDBJ databases">
        <authorList>
            <person name="Alioto T."/>
            <person name="Alioto T."/>
        </authorList>
    </citation>
    <scope>NUCLEOTIDE SEQUENCE</scope>
</reference>
<keyword evidence="9" id="KW-1185">Reference proteome</keyword>
<dbReference type="GO" id="GO:0004930">
    <property type="term" value="F:G protein-coupled receptor activity"/>
    <property type="evidence" value="ECO:0007669"/>
    <property type="project" value="InterPro"/>
</dbReference>
<feature type="region of interest" description="Disordered" evidence="5">
    <location>
        <begin position="379"/>
        <end position="414"/>
    </location>
</feature>
<evidence type="ECO:0000259" key="7">
    <source>
        <dbReference type="PROSITE" id="PS50262"/>
    </source>
</evidence>
<organism evidence="8 9">
    <name type="scientific">Mytilus galloprovincialis</name>
    <name type="common">Mediterranean mussel</name>
    <dbReference type="NCBI Taxonomy" id="29158"/>
    <lineage>
        <taxon>Eukaryota</taxon>
        <taxon>Metazoa</taxon>
        <taxon>Spiralia</taxon>
        <taxon>Lophotrochozoa</taxon>
        <taxon>Mollusca</taxon>
        <taxon>Bivalvia</taxon>
        <taxon>Autobranchia</taxon>
        <taxon>Pteriomorphia</taxon>
        <taxon>Mytilida</taxon>
        <taxon>Mytiloidea</taxon>
        <taxon>Mytilidae</taxon>
        <taxon>Mytilinae</taxon>
        <taxon>Mytilus</taxon>
    </lineage>
</organism>
<accession>A0A8B6CTP4</accession>
<feature type="domain" description="G-protein coupled receptors family 1 profile" evidence="7">
    <location>
        <begin position="76"/>
        <end position="346"/>
    </location>
</feature>
<dbReference type="Gene3D" id="1.20.1070.10">
    <property type="entry name" value="Rhodopsin 7-helix transmembrane proteins"/>
    <property type="match status" value="1"/>
</dbReference>
<dbReference type="PRINTS" id="PR00237">
    <property type="entry name" value="GPCRRHODOPSN"/>
</dbReference>
<dbReference type="PANTHER" id="PTHR46641">
    <property type="entry name" value="FMRFAMIDE RECEPTOR-RELATED"/>
    <property type="match status" value="1"/>
</dbReference>